<dbReference type="InterPro" id="IPR011004">
    <property type="entry name" value="Trimer_LpxA-like_sf"/>
</dbReference>
<feature type="region of interest" description="Disordered" evidence="4">
    <location>
        <begin position="209"/>
        <end position="278"/>
    </location>
</feature>
<evidence type="ECO:0000256" key="3">
    <source>
        <dbReference type="ARBA" id="ARBA00023315"/>
    </source>
</evidence>
<evidence type="ECO:0000256" key="2">
    <source>
        <dbReference type="ARBA" id="ARBA00022679"/>
    </source>
</evidence>
<dbReference type="GO" id="GO:0009001">
    <property type="term" value="F:serine O-acetyltransferase activity"/>
    <property type="evidence" value="ECO:0007669"/>
    <property type="project" value="UniProtKB-EC"/>
</dbReference>
<accession>A0A7Z0DHZ2</accession>
<dbReference type="Gene3D" id="2.160.10.10">
    <property type="entry name" value="Hexapeptide repeat proteins"/>
    <property type="match status" value="1"/>
</dbReference>
<dbReference type="RefSeq" id="WP_246321383.1">
    <property type="nucleotide sequence ID" value="NZ_JACBZR010000001.1"/>
</dbReference>
<dbReference type="AlphaFoldDB" id="A0A7Z0DHZ2"/>
<proteinExistence type="inferred from homology"/>
<name>A0A7Z0DHZ2_9ACTN</name>
<evidence type="ECO:0000256" key="4">
    <source>
        <dbReference type="SAM" id="MobiDB-lite"/>
    </source>
</evidence>
<dbReference type="EMBL" id="JACBZR010000001">
    <property type="protein sequence ID" value="NYI75687.1"/>
    <property type="molecule type" value="Genomic_DNA"/>
</dbReference>
<organism evidence="5 6">
    <name type="scientific">Nocardioides panzhihuensis</name>
    <dbReference type="NCBI Taxonomy" id="860243"/>
    <lineage>
        <taxon>Bacteria</taxon>
        <taxon>Bacillati</taxon>
        <taxon>Actinomycetota</taxon>
        <taxon>Actinomycetes</taxon>
        <taxon>Propionibacteriales</taxon>
        <taxon>Nocardioidaceae</taxon>
        <taxon>Nocardioides</taxon>
    </lineage>
</organism>
<dbReference type="Proteomes" id="UP000564496">
    <property type="component" value="Unassembled WGS sequence"/>
</dbReference>
<dbReference type="InterPro" id="IPR001451">
    <property type="entry name" value="Hexapep"/>
</dbReference>
<reference evidence="5 6" key="1">
    <citation type="submission" date="2020-07" db="EMBL/GenBank/DDBJ databases">
        <title>Sequencing the genomes of 1000 actinobacteria strains.</title>
        <authorList>
            <person name="Klenk H.-P."/>
        </authorList>
    </citation>
    <scope>NUCLEOTIDE SEQUENCE [LARGE SCALE GENOMIC DNA]</scope>
    <source>
        <strain evidence="5 6">DSM 26487</strain>
    </source>
</reference>
<dbReference type="EC" id="2.3.1.30" evidence="5"/>
<evidence type="ECO:0000256" key="1">
    <source>
        <dbReference type="ARBA" id="ARBA00007274"/>
    </source>
</evidence>
<gene>
    <name evidence="5" type="ORF">BJ988_000335</name>
</gene>
<evidence type="ECO:0000313" key="6">
    <source>
        <dbReference type="Proteomes" id="UP000564496"/>
    </source>
</evidence>
<feature type="compositionally biased region" description="Gly residues" evidence="4">
    <location>
        <begin position="257"/>
        <end position="278"/>
    </location>
</feature>
<dbReference type="Pfam" id="PF00132">
    <property type="entry name" value="Hexapep"/>
    <property type="match status" value="1"/>
</dbReference>
<dbReference type="CDD" id="cd03354">
    <property type="entry name" value="LbH_SAT"/>
    <property type="match status" value="1"/>
</dbReference>
<dbReference type="InterPro" id="IPR045304">
    <property type="entry name" value="LbH_SAT"/>
</dbReference>
<keyword evidence="2 5" id="KW-0808">Transferase</keyword>
<protein>
    <submittedName>
        <fullName evidence="5">Serine O-acetyltransferase</fullName>
        <ecNumber evidence="5">2.3.1.30</ecNumber>
    </submittedName>
</protein>
<comment type="caution">
    <text evidence="5">The sequence shown here is derived from an EMBL/GenBank/DDBJ whole genome shotgun (WGS) entry which is preliminary data.</text>
</comment>
<keyword evidence="6" id="KW-1185">Reference proteome</keyword>
<dbReference type="PANTHER" id="PTHR42811">
    <property type="entry name" value="SERINE ACETYLTRANSFERASE"/>
    <property type="match status" value="1"/>
</dbReference>
<evidence type="ECO:0000313" key="5">
    <source>
        <dbReference type="EMBL" id="NYI75687.1"/>
    </source>
</evidence>
<comment type="similarity">
    <text evidence="1">Belongs to the transferase hexapeptide repeat family.</text>
</comment>
<feature type="compositionally biased region" description="Low complexity" evidence="4">
    <location>
        <begin position="246"/>
        <end position="256"/>
    </location>
</feature>
<dbReference type="SUPFAM" id="SSF51161">
    <property type="entry name" value="Trimeric LpxA-like enzymes"/>
    <property type="match status" value="1"/>
</dbReference>
<keyword evidence="3 5" id="KW-0012">Acyltransferase</keyword>
<sequence>MLVDGAREAGDLEIDLAKMYAIVLDGPRTSWLSRLRFWLFDYELHCVAAYRFGRWAGRLRTRHPLLGVLALGLYWFWNRHNIRIHHADIFRRADIGPGLLLMHRSGIIVGPAVVGSNCVLHQNVTIGQRIADGDQGLPTIGDDVWIGPGAVLCGAITVGDGCTISAGTVLSKDVPPHSLVGGNPGRVIAREYDNSNMINFVVPPRPVGRAASASERVETNTVPIERRGDRVGLDTPPPSGSGGSTSGVDGSTSGVDGSAGGVDGSAGGADGSTSGGGS</sequence>